<dbReference type="AlphaFoldDB" id="A0A9Q1QDE0"/>
<dbReference type="InterPro" id="IPR023299">
    <property type="entry name" value="ATPase_P-typ_cyto_dom_N"/>
</dbReference>
<feature type="transmembrane region" description="Helical" evidence="10">
    <location>
        <begin position="623"/>
        <end position="642"/>
    </location>
</feature>
<feature type="transmembrane region" description="Helical" evidence="10">
    <location>
        <begin position="648"/>
        <end position="670"/>
    </location>
</feature>
<feature type="region of interest" description="Disordered" evidence="11">
    <location>
        <begin position="898"/>
        <end position="963"/>
    </location>
</feature>
<dbReference type="OrthoDB" id="432719at2759"/>
<dbReference type="Gene3D" id="3.40.1110.10">
    <property type="entry name" value="Calcium-transporting ATPase, cytoplasmic domain N"/>
    <property type="match status" value="1"/>
</dbReference>
<dbReference type="SUPFAM" id="SSF81665">
    <property type="entry name" value="Calcium ATPase, transmembrane domain M"/>
    <property type="match status" value="1"/>
</dbReference>
<feature type="transmembrane region" description="Helical" evidence="10">
    <location>
        <begin position="115"/>
        <end position="131"/>
    </location>
</feature>
<dbReference type="Gene3D" id="3.30.70.100">
    <property type="match status" value="1"/>
</dbReference>
<dbReference type="Proteomes" id="UP001153076">
    <property type="component" value="Unassembled WGS sequence"/>
</dbReference>
<dbReference type="PROSITE" id="PS00154">
    <property type="entry name" value="ATPASE_E1_E2"/>
    <property type="match status" value="1"/>
</dbReference>
<evidence type="ECO:0000256" key="7">
    <source>
        <dbReference type="ARBA" id="ARBA00022967"/>
    </source>
</evidence>
<evidence type="ECO:0000256" key="5">
    <source>
        <dbReference type="ARBA" id="ARBA00022741"/>
    </source>
</evidence>
<dbReference type="InterPro" id="IPR018303">
    <property type="entry name" value="ATPase_P-typ_P_site"/>
</dbReference>
<dbReference type="GO" id="GO:0016020">
    <property type="term" value="C:membrane"/>
    <property type="evidence" value="ECO:0007669"/>
    <property type="project" value="UniProtKB-SubCell"/>
</dbReference>
<reference evidence="13" key="1">
    <citation type="submission" date="2022-04" db="EMBL/GenBank/DDBJ databases">
        <title>Carnegiea gigantea Genome sequencing and assembly v2.</title>
        <authorList>
            <person name="Copetti D."/>
            <person name="Sanderson M.J."/>
            <person name="Burquez A."/>
            <person name="Wojciechowski M.F."/>
        </authorList>
    </citation>
    <scope>NUCLEOTIDE SEQUENCE</scope>
    <source>
        <strain evidence="13">SGP5-SGP5p</strain>
        <tissue evidence="13">Aerial part</tissue>
    </source>
</reference>
<keyword evidence="4 10" id="KW-0479">Metal-binding</keyword>
<evidence type="ECO:0000313" key="13">
    <source>
        <dbReference type="EMBL" id="KAJ8438072.1"/>
    </source>
</evidence>
<feature type="transmembrane region" description="Helical" evidence="10">
    <location>
        <begin position="312"/>
        <end position="340"/>
    </location>
</feature>
<organism evidence="13 14">
    <name type="scientific">Carnegiea gigantea</name>
    <dbReference type="NCBI Taxonomy" id="171969"/>
    <lineage>
        <taxon>Eukaryota</taxon>
        <taxon>Viridiplantae</taxon>
        <taxon>Streptophyta</taxon>
        <taxon>Embryophyta</taxon>
        <taxon>Tracheophyta</taxon>
        <taxon>Spermatophyta</taxon>
        <taxon>Magnoliopsida</taxon>
        <taxon>eudicotyledons</taxon>
        <taxon>Gunneridae</taxon>
        <taxon>Pentapetalae</taxon>
        <taxon>Caryophyllales</taxon>
        <taxon>Cactineae</taxon>
        <taxon>Cactaceae</taxon>
        <taxon>Cactoideae</taxon>
        <taxon>Echinocereeae</taxon>
        <taxon>Carnegiea</taxon>
    </lineage>
</organism>
<evidence type="ECO:0000256" key="10">
    <source>
        <dbReference type="RuleBase" id="RU362081"/>
    </source>
</evidence>
<comment type="similarity">
    <text evidence="2 10">Belongs to the cation transport ATPase (P-type) (TC 3.A.3) family. Type IB subfamily.</text>
</comment>
<feature type="compositionally biased region" description="Basic residues" evidence="11">
    <location>
        <begin position="855"/>
        <end position="866"/>
    </location>
</feature>
<dbReference type="InterPro" id="IPR006121">
    <property type="entry name" value="HMA_dom"/>
</dbReference>
<dbReference type="FunFam" id="2.70.150.10:FF:000002">
    <property type="entry name" value="Copper-transporting ATPase 1, putative"/>
    <property type="match status" value="1"/>
</dbReference>
<name>A0A9Q1QDE0_9CARY</name>
<comment type="subcellular location">
    <subcellularLocation>
        <location evidence="1">Membrane</location>
        <topology evidence="1">Multi-pass membrane protein</topology>
    </subcellularLocation>
</comment>
<keyword evidence="14" id="KW-1185">Reference proteome</keyword>
<evidence type="ECO:0000256" key="11">
    <source>
        <dbReference type="SAM" id="MobiDB-lite"/>
    </source>
</evidence>
<keyword evidence="7" id="KW-1278">Translocase</keyword>
<dbReference type="SFLD" id="SFLDF00027">
    <property type="entry name" value="p-type_atpase"/>
    <property type="match status" value="1"/>
</dbReference>
<dbReference type="PROSITE" id="PS50846">
    <property type="entry name" value="HMA_2"/>
    <property type="match status" value="1"/>
</dbReference>
<evidence type="ECO:0000256" key="1">
    <source>
        <dbReference type="ARBA" id="ARBA00004141"/>
    </source>
</evidence>
<dbReference type="PANTHER" id="PTHR48085:SF5">
    <property type="entry name" value="CADMIUM_ZINC-TRANSPORTING ATPASE HMA4-RELATED"/>
    <property type="match status" value="1"/>
</dbReference>
<dbReference type="FunFam" id="3.40.1110.10:FF:000043">
    <property type="entry name" value="Putative cadmium/zinc-transporting ATPase 3"/>
    <property type="match status" value="1"/>
</dbReference>
<evidence type="ECO:0000256" key="6">
    <source>
        <dbReference type="ARBA" id="ARBA00022840"/>
    </source>
</evidence>
<feature type="transmembrane region" description="Helical" evidence="10">
    <location>
        <begin position="285"/>
        <end position="306"/>
    </location>
</feature>
<keyword evidence="6 10" id="KW-0067">ATP-binding</keyword>
<dbReference type="EMBL" id="JAKOGI010000270">
    <property type="protein sequence ID" value="KAJ8438072.1"/>
    <property type="molecule type" value="Genomic_DNA"/>
</dbReference>
<sequence length="1017" mass="111807">MIERILRPLEGVVEVSVIVPSRTVIVLHDTLLISQLQIAKALNQARLEANVRVIGKANYRGKWPSPYVLLSGFLLALSFLKYIYHPLQWLAVAAVAVGIWPILMRGVVALRNFTLDVNILMLIAVVGTIVMKDYVEAGTIVFLFTIAEWLESRASHKATAVMSSLMSMTPQKATIAETGEVVNVEDVKLNTILAVKVGEIVPVDGVVVEGACEIDEKTLTGESFPVAKQKDSIVWAGTVNVNGYISVKATALAQDCAVAKMARLVEEAQNNKSSAQRLIDRCAKYYTPAVVLVSAVLSLIPVILKLHNLRNWFHLALVVLVSACPCGLILSTPVATFCALSRAATAGLLIKGGDYLEILAKVRFIAFDKTGTLTRGEFTMMNYESLADDVSFSTLLYWVSSIESKSSHPIAGVLVDYARSHSIEAKPENVEDFQNFPGEGVSGKIDGREIYIGNKKLAQRANCTAASTIGGDAKDGRTSGYIYFGGAVIGAFSLSDNCRSGARDAIRELRSMGIKTALLTGDSQSSAMHAQEQLGHALEEVHAELLPEDKARIIQDYKREGMTAMVGDGVNDAPALATADVGISMGVSGSALATETGHVILMSNDIRKIPKAIKLARRTRHKVIQNIIFSVATKAGVLAFAFAGHPLVWLAVLVDVVTCLIVIFNSMLLLRGSHEHGHKFLGLFSCHSHKGKCQSTSQHCSSKSNEQCCSKKAAPKMCESTACGSHKTQCCSTTISATPLECSLQKTCSSHDPNSKALKSSHCSSYPSECQSDPHDHHSSPCEGNLCSIPDDSCCEEVKEEEILECSHAHHKHSEGPSQSEHRLVISDHNHHEKKTCHEHEIREDIISSCEDHPHRSHPHHHHHHDDHHEHKTCEEKVGQQNTSIICEDHCHGSEIENDHHHHHHHHRHHHDHEHEDNHGHDHNHTHTRNHNHTHNHNHNHNHPHQHPGHHHHHHHHHDVIMSHGSSCHVEAVVKHVCPGLRKREVGACCKSFRRECCGTSRGHFMAGPRLTEIITE</sequence>
<dbReference type="PROSITE" id="PS01229">
    <property type="entry name" value="COF_2"/>
    <property type="match status" value="1"/>
</dbReference>
<dbReference type="InterPro" id="IPR008250">
    <property type="entry name" value="ATPase_P-typ_transduc_dom_A_sf"/>
</dbReference>
<dbReference type="SUPFAM" id="SSF56784">
    <property type="entry name" value="HAD-like"/>
    <property type="match status" value="1"/>
</dbReference>
<dbReference type="GO" id="GO:0016887">
    <property type="term" value="F:ATP hydrolysis activity"/>
    <property type="evidence" value="ECO:0007669"/>
    <property type="project" value="InterPro"/>
</dbReference>
<dbReference type="PRINTS" id="PR00120">
    <property type="entry name" value="HATPASE"/>
</dbReference>
<dbReference type="NCBIfam" id="TIGR01525">
    <property type="entry name" value="ATPase-IB_hvy"/>
    <property type="match status" value="1"/>
</dbReference>
<feature type="region of interest" description="Disordered" evidence="11">
    <location>
        <begin position="851"/>
        <end position="877"/>
    </location>
</feature>
<dbReference type="SFLD" id="SFLDS00003">
    <property type="entry name" value="Haloacid_Dehalogenase"/>
    <property type="match status" value="1"/>
</dbReference>
<dbReference type="SUPFAM" id="SSF81653">
    <property type="entry name" value="Calcium ATPase, transduction domain A"/>
    <property type="match status" value="1"/>
</dbReference>
<evidence type="ECO:0000256" key="4">
    <source>
        <dbReference type="ARBA" id="ARBA00022723"/>
    </source>
</evidence>
<dbReference type="PRINTS" id="PR00119">
    <property type="entry name" value="CATATPASE"/>
</dbReference>
<dbReference type="NCBIfam" id="TIGR01512">
    <property type="entry name" value="ATPase-IB2_Cd"/>
    <property type="match status" value="1"/>
</dbReference>
<feature type="compositionally biased region" description="Basic and acidic residues" evidence="11">
    <location>
        <begin position="867"/>
        <end position="877"/>
    </location>
</feature>
<evidence type="ECO:0000313" key="14">
    <source>
        <dbReference type="Proteomes" id="UP001153076"/>
    </source>
</evidence>
<dbReference type="InterPro" id="IPR036412">
    <property type="entry name" value="HAD-like_sf"/>
</dbReference>
<dbReference type="Pfam" id="PF00702">
    <property type="entry name" value="Hydrolase"/>
    <property type="match status" value="1"/>
</dbReference>
<evidence type="ECO:0000259" key="12">
    <source>
        <dbReference type="PROSITE" id="PS50846"/>
    </source>
</evidence>
<feature type="compositionally biased region" description="Basic residues" evidence="11">
    <location>
        <begin position="901"/>
        <end position="912"/>
    </location>
</feature>
<dbReference type="InterPro" id="IPR023298">
    <property type="entry name" value="ATPase_P-typ_TM_dom_sf"/>
</dbReference>
<evidence type="ECO:0000256" key="3">
    <source>
        <dbReference type="ARBA" id="ARBA00022692"/>
    </source>
</evidence>
<dbReference type="InterPro" id="IPR051014">
    <property type="entry name" value="Cation_Transport_ATPase_IB"/>
</dbReference>
<feature type="compositionally biased region" description="Basic and acidic residues" evidence="11">
    <location>
        <begin position="913"/>
        <end position="925"/>
    </location>
</feature>
<dbReference type="Gene3D" id="3.40.50.1000">
    <property type="entry name" value="HAD superfamily/HAD-like"/>
    <property type="match status" value="1"/>
</dbReference>
<keyword evidence="3 10" id="KW-0812">Transmembrane</keyword>
<feature type="compositionally biased region" description="Basic residues" evidence="11">
    <location>
        <begin position="926"/>
        <end position="958"/>
    </location>
</feature>
<feature type="transmembrane region" description="Helical" evidence="10">
    <location>
        <begin position="90"/>
        <end position="108"/>
    </location>
</feature>
<keyword evidence="8 10" id="KW-1133">Transmembrane helix</keyword>
<dbReference type="GO" id="GO:0019829">
    <property type="term" value="F:ATPase-coupled monoatomic cation transmembrane transporter activity"/>
    <property type="evidence" value="ECO:0007669"/>
    <property type="project" value="InterPro"/>
</dbReference>
<proteinExistence type="inferred from homology"/>
<feature type="domain" description="HMA" evidence="12">
    <location>
        <begin position="1"/>
        <end position="50"/>
    </location>
</feature>
<evidence type="ECO:0000256" key="2">
    <source>
        <dbReference type="ARBA" id="ARBA00006024"/>
    </source>
</evidence>
<dbReference type="SFLD" id="SFLDG00002">
    <property type="entry name" value="C1.7:_P-type_atpase_like"/>
    <property type="match status" value="1"/>
</dbReference>
<evidence type="ECO:0000256" key="9">
    <source>
        <dbReference type="ARBA" id="ARBA00023136"/>
    </source>
</evidence>
<keyword evidence="5 10" id="KW-0547">Nucleotide-binding</keyword>
<feature type="transmembrane region" description="Helical" evidence="10">
    <location>
        <begin position="66"/>
        <end position="84"/>
    </location>
</feature>
<dbReference type="Pfam" id="PF00122">
    <property type="entry name" value="E1-E2_ATPase"/>
    <property type="match status" value="1"/>
</dbReference>
<evidence type="ECO:0000256" key="8">
    <source>
        <dbReference type="ARBA" id="ARBA00022989"/>
    </source>
</evidence>
<dbReference type="InterPro" id="IPR059000">
    <property type="entry name" value="ATPase_P-type_domA"/>
</dbReference>
<comment type="caution">
    <text evidence="13">The sequence shown here is derived from an EMBL/GenBank/DDBJ whole genome shotgun (WGS) entry which is preliminary data.</text>
</comment>
<gene>
    <name evidence="13" type="ORF">Cgig2_025477</name>
</gene>
<dbReference type="InterPro" id="IPR027256">
    <property type="entry name" value="P-typ_ATPase_IB"/>
</dbReference>
<dbReference type="Gene3D" id="2.70.150.10">
    <property type="entry name" value="Calcium-transporting ATPase, cytoplasmic transduction domain A"/>
    <property type="match status" value="1"/>
</dbReference>
<accession>A0A9Q1QDE0</accession>
<dbReference type="GO" id="GO:0005524">
    <property type="term" value="F:ATP binding"/>
    <property type="evidence" value="ECO:0007669"/>
    <property type="project" value="UniProtKB-UniRule"/>
</dbReference>
<dbReference type="PANTHER" id="PTHR48085">
    <property type="entry name" value="CADMIUM/ZINC-TRANSPORTING ATPASE HMA2-RELATED"/>
    <property type="match status" value="1"/>
</dbReference>
<dbReference type="InterPro" id="IPR023214">
    <property type="entry name" value="HAD_sf"/>
</dbReference>
<protein>
    <recommendedName>
        <fullName evidence="12">HMA domain-containing protein</fullName>
    </recommendedName>
</protein>
<dbReference type="GO" id="GO:0046872">
    <property type="term" value="F:metal ion binding"/>
    <property type="evidence" value="ECO:0007669"/>
    <property type="project" value="UniProtKB-KW"/>
</dbReference>
<dbReference type="InterPro" id="IPR001757">
    <property type="entry name" value="P_typ_ATPase"/>
</dbReference>
<dbReference type="InterPro" id="IPR044492">
    <property type="entry name" value="P_typ_ATPase_HD_dom"/>
</dbReference>
<keyword evidence="9 10" id="KW-0472">Membrane</keyword>
<dbReference type="CDD" id="cd02079">
    <property type="entry name" value="P-type_ATPase_HM"/>
    <property type="match status" value="1"/>
</dbReference>
<dbReference type="NCBIfam" id="TIGR01494">
    <property type="entry name" value="ATPase_P-type"/>
    <property type="match status" value="1"/>
</dbReference>